<dbReference type="RefSeq" id="WP_160200899.1">
    <property type="nucleotide sequence ID" value="NZ_QXWK01000003.1"/>
</dbReference>
<name>A0A845QFL2_9FIRM</name>
<proteinExistence type="predicted"/>
<dbReference type="Proteomes" id="UP000446866">
    <property type="component" value="Unassembled WGS sequence"/>
</dbReference>
<gene>
    <name evidence="2" type="ORF">D0435_02795</name>
</gene>
<comment type="caution">
    <text evidence="2">The sequence shown here is derived from an EMBL/GenBank/DDBJ whole genome shotgun (WGS) entry which is preliminary data.</text>
</comment>
<dbReference type="EMBL" id="QXWK01000003">
    <property type="protein sequence ID" value="NBH60600.1"/>
    <property type="molecule type" value="Genomic_DNA"/>
</dbReference>
<evidence type="ECO:0000313" key="3">
    <source>
        <dbReference type="Proteomes" id="UP000446866"/>
    </source>
</evidence>
<protein>
    <recommendedName>
        <fullName evidence="4">WxL domain-containing protein</fullName>
    </recommendedName>
</protein>
<feature type="chain" id="PRO_5032523996" description="WxL domain-containing protein" evidence="1">
    <location>
        <begin position="25"/>
        <end position="170"/>
    </location>
</feature>
<keyword evidence="1" id="KW-0732">Signal</keyword>
<evidence type="ECO:0000256" key="1">
    <source>
        <dbReference type="SAM" id="SignalP"/>
    </source>
</evidence>
<organism evidence="2 3">
    <name type="scientific">Anaerotruncus colihominis</name>
    <dbReference type="NCBI Taxonomy" id="169435"/>
    <lineage>
        <taxon>Bacteria</taxon>
        <taxon>Bacillati</taxon>
        <taxon>Bacillota</taxon>
        <taxon>Clostridia</taxon>
        <taxon>Eubacteriales</taxon>
        <taxon>Oscillospiraceae</taxon>
        <taxon>Anaerotruncus</taxon>
    </lineage>
</organism>
<reference evidence="2 3" key="1">
    <citation type="submission" date="2018-08" db="EMBL/GenBank/DDBJ databases">
        <title>Murine metabolic-syndrome-specific gut microbial biobank.</title>
        <authorList>
            <person name="Liu C."/>
        </authorList>
    </citation>
    <scope>NUCLEOTIDE SEQUENCE [LARGE SCALE GENOMIC DNA]</scope>
    <source>
        <strain evidence="2 3">28</strain>
    </source>
</reference>
<accession>A0A845QFL2</accession>
<evidence type="ECO:0000313" key="2">
    <source>
        <dbReference type="EMBL" id="NBH60600.1"/>
    </source>
</evidence>
<dbReference type="AlphaFoldDB" id="A0A845QFL2"/>
<evidence type="ECO:0008006" key="4">
    <source>
        <dbReference type="Google" id="ProtNLM"/>
    </source>
</evidence>
<keyword evidence="3" id="KW-1185">Reference proteome</keyword>
<sequence>MKKKILSVICILSMVLCSSAVAFADDSNVAAYMTVPATAIDVTVTESIDMTGSANAVDLMVDKVTVTNNSAAGVINIDKVAATVATGWALVDAATDFKALNANAKKLSLTPTLGSSTWDITKTCPTFAKADSSVSAGASKDITFTGKTGVVTTAVNHVQAATIVVTLSLA</sequence>
<feature type="signal peptide" evidence="1">
    <location>
        <begin position="1"/>
        <end position="24"/>
    </location>
</feature>